<dbReference type="AlphaFoldDB" id="A0A4U0T7B1"/>
<evidence type="ECO:0000259" key="1">
    <source>
        <dbReference type="Pfam" id="PF07883"/>
    </source>
</evidence>
<comment type="caution">
    <text evidence="2">The sequence shown here is derived from an EMBL/GenBank/DDBJ whole genome shotgun (WGS) entry which is preliminary data.</text>
</comment>
<evidence type="ECO:0000313" key="2">
    <source>
        <dbReference type="EMBL" id="TKA09035.1"/>
    </source>
</evidence>
<dbReference type="InterPro" id="IPR013096">
    <property type="entry name" value="Cupin_2"/>
</dbReference>
<dbReference type="InterPro" id="IPR014710">
    <property type="entry name" value="RmlC-like_jellyroll"/>
</dbReference>
<sequence length="123" mass="12901">MPAVRTAEAVVHEVHGARFTSYAAPARGSKELCAWRLEVPANLTGVAHTITREEVFLVLSGSVRLSIDGKPHTLTPGDAAIAPAGSSVRLDTMDEPAAAWVTTSVGLEGILADGSRFAPPWVN</sequence>
<accession>A0A4U0T7B1</accession>
<organism evidence="2 3">
    <name type="scientific">Actinacidiphila oryziradicis</name>
    <dbReference type="NCBI Taxonomy" id="2571141"/>
    <lineage>
        <taxon>Bacteria</taxon>
        <taxon>Bacillati</taxon>
        <taxon>Actinomycetota</taxon>
        <taxon>Actinomycetes</taxon>
        <taxon>Kitasatosporales</taxon>
        <taxon>Streptomycetaceae</taxon>
        <taxon>Actinacidiphila</taxon>
    </lineage>
</organism>
<dbReference type="CDD" id="cd20299">
    <property type="entry name" value="cupin_YP766765-like"/>
    <property type="match status" value="1"/>
</dbReference>
<protein>
    <submittedName>
        <fullName evidence="2">Cupin domain-containing protein</fullName>
    </submittedName>
</protein>
<reference evidence="2 3" key="1">
    <citation type="submission" date="2019-04" db="EMBL/GenBank/DDBJ databases">
        <title>Streptomyces oryziradicis sp. nov., a novel actinomycete isolated from rhizosphere soil of rice (Oryza sativa L.).</title>
        <authorList>
            <person name="Li C."/>
        </authorList>
    </citation>
    <scope>NUCLEOTIDE SEQUENCE [LARGE SCALE GENOMIC DNA]</scope>
    <source>
        <strain evidence="2 3">NEAU-C40</strain>
    </source>
</reference>
<dbReference type="SUPFAM" id="SSF51182">
    <property type="entry name" value="RmlC-like cupins"/>
    <property type="match status" value="1"/>
</dbReference>
<name>A0A4U0T7B1_9ACTN</name>
<dbReference type="EMBL" id="SUMC01000025">
    <property type="protein sequence ID" value="TKA09035.1"/>
    <property type="molecule type" value="Genomic_DNA"/>
</dbReference>
<dbReference type="RefSeq" id="WP_136726133.1">
    <property type="nucleotide sequence ID" value="NZ_SUMC01000025.1"/>
</dbReference>
<evidence type="ECO:0000313" key="3">
    <source>
        <dbReference type="Proteomes" id="UP000305778"/>
    </source>
</evidence>
<gene>
    <name evidence="2" type="ORF">FCI23_24785</name>
</gene>
<feature type="domain" description="Cupin type-2" evidence="1">
    <location>
        <begin position="39"/>
        <end position="87"/>
    </location>
</feature>
<dbReference type="InterPro" id="IPR011051">
    <property type="entry name" value="RmlC_Cupin_sf"/>
</dbReference>
<dbReference type="OrthoDB" id="5145129at2"/>
<proteinExistence type="predicted"/>
<dbReference type="Proteomes" id="UP000305778">
    <property type="component" value="Unassembled WGS sequence"/>
</dbReference>
<dbReference type="Pfam" id="PF07883">
    <property type="entry name" value="Cupin_2"/>
    <property type="match status" value="1"/>
</dbReference>
<keyword evidence="3" id="KW-1185">Reference proteome</keyword>
<dbReference type="Gene3D" id="2.60.120.10">
    <property type="entry name" value="Jelly Rolls"/>
    <property type="match status" value="1"/>
</dbReference>